<accession>A0A8H6R7L1</accession>
<dbReference type="Proteomes" id="UP000660729">
    <property type="component" value="Unassembled WGS sequence"/>
</dbReference>
<gene>
    <name evidence="1" type="ORF">HII31_13562</name>
</gene>
<comment type="caution">
    <text evidence="1">The sequence shown here is derived from an EMBL/GenBank/DDBJ whole genome shotgun (WGS) entry which is preliminary data.</text>
</comment>
<protein>
    <submittedName>
        <fullName evidence="1">Uncharacterized protein</fullName>
    </submittedName>
</protein>
<keyword evidence="2" id="KW-1185">Reference proteome</keyword>
<proteinExistence type="predicted"/>
<sequence length="60" mass="6723">MCKELIRLGWKAPGQEEQEEGTRSAFRYMLAAGSPGAYGVTEYRAGRKAIEWSSRGRSKL</sequence>
<dbReference type="AlphaFoldDB" id="A0A8H6R7L1"/>
<dbReference type="EMBL" id="JABCIY010000342">
    <property type="protein sequence ID" value="KAF7185287.1"/>
    <property type="molecule type" value="Genomic_DNA"/>
</dbReference>
<name>A0A8H6R7L1_9PEZI</name>
<reference evidence="1" key="1">
    <citation type="submission" date="2020-04" db="EMBL/GenBank/DDBJ databases">
        <title>Draft genome resource of the tomato pathogen Pseudocercospora fuligena.</title>
        <authorList>
            <person name="Zaccaron A."/>
        </authorList>
    </citation>
    <scope>NUCLEOTIDE SEQUENCE</scope>
    <source>
        <strain evidence="1">PF001</strain>
    </source>
</reference>
<evidence type="ECO:0000313" key="1">
    <source>
        <dbReference type="EMBL" id="KAF7185287.1"/>
    </source>
</evidence>
<evidence type="ECO:0000313" key="2">
    <source>
        <dbReference type="Proteomes" id="UP000660729"/>
    </source>
</evidence>
<organism evidence="1 2">
    <name type="scientific">Pseudocercospora fuligena</name>
    <dbReference type="NCBI Taxonomy" id="685502"/>
    <lineage>
        <taxon>Eukaryota</taxon>
        <taxon>Fungi</taxon>
        <taxon>Dikarya</taxon>
        <taxon>Ascomycota</taxon>
        <taxon>Pezizomycotina</taxon>
        <taxon>Dothideomycetes</taxon>
        <taxon>Dothideomycetidae</taxon>
        <taxon>Mycosphaerellales</taxon>
        <taxon>Mycosphaerellaceae</taxon>
        <taxon>Pseudocercospora</taxon>
    </lineage>
</organism>